<comment type="similarity">
    <text evidence="2">Belongs to the PhoU family.</text>
</comment>
<dbReference type="Gene3D" id="1.20.58.220">
    <property type="entry name" value="Phosphate transport system protein phou homolog 2, domain 2"/>
    <property type="match status" value="1"/>
</dbReference>
<evidence type="ECO:0000256" key="1">
    <source>
        <dbReference type="ARBA" id="ARBA00004496"/>
    </source>
</evidence>
<feature type="domain" description="PhoU" evidence="7">
    <location>
        <begin position="121"/>
        <end position="204"/>
    </location>
</feature>
<dbReference type="GO" id="GO:0030643">
    <property type="term" value="P:intracellular phosphate ion homeostasis"/>
    <property type="evidence" value="ECO:0007669"/>
    <property type="project" value="InterPro"/>
</dbReference>
<keyword evidence="6" id="KW-0592">Phosphate transport</keyword>
<comment type="subunit">
    <text evidence="3">Homodimer.</text>
</comment>
<dbReference type="FunFam" id="1.20.58.220:FF:000004">
    <property type="entry name" value="Phosphate-specific transport system accessory protein PhoU"/>
    <property type="match status" value="1"/>
</dbReference>
<evidence type="ECO:0000256" key="2">
    <source>
        <dbReference type="ARBA" id="ARBA00008107"/>
    </source>
</evidence>
<dbReference type="EMBL" id="CAEZWG010000048">
    <property type="protein sequence ID" value="CAB4649277.1"/>
    <property type="molecule type" value="Genomic_DNA"/>
</dbReference>
<organism evidence="8">
    <name type="scientific">freshwater metagenome</name>
    <dbReference type="NCBI Taxonomy" id="449393"/>
    <lineage>
        <taxon>unclassified sequences</taxon>
        <taxon>metagenomes</taxon>
        <taxon>ecological metagenomes</taxon>
    </lineage>
</organism>
<evidence type="ECO:0000256" key="6">
    <source>
        <dbReference type="ARBA" id="ARBA00022592"/>
    </source>
</evidence>
<gene>
    <name evidence="8" type="ORF">UFOPK2234_00356</name>
</gene>
<dbReference type="PANTHER" id="PTHR42930:SF3">
    <property type="entry name" value="PHOSPHATE-SPECIFIC TRANSPORT SYSTEM ACCESSORY PROTEIN PHOU"/>
    <property type="match status" value="1"/>
</dbReference>
<dbReference type="GO" id="GO:0005737">
    <property type="term" value="C:cytoplasm"/>
    <property type="evidence" value="ECO:0007669"/>
    <property type="project" value="UniProtKB-SubCell"/>
</dbReference>
<evidence type="ECO:0000256" key="5">
    <source>
        <dbReference type="ARBA" id="ARBA00022490"/>
    </source>
</evidence>
<dbReference type="PANTHER" id="PTHR42930">
    <property type="entry name" value="PHOSPHATE-SPECIFIC TRANSPORT SYSTEM ACCESSORY PROTEIN PHOU"/>
    <property type="match status" value="1"/>
</dbReference>
<proteinExistence type="inferred from homology"/>
<sequence length="217" mass="24016">MRDAFHDELDAITQSLVDMAMLVKKATADATTALLTADLSLAEQVIAQDDVIDSMQHELDAKTMKLLATQQPVASDLRVLVTSLRMSADLERMGDMAHHISKLARMRHPGTAVPSEASLTIEEMGRVAGLIIEKTAKIIASRNLDDAKQLAIDDDEMDKLHRKLIQSLITKDWPHGAESAIDLTLLGRYYERSADHAVSISRRVHFLVTGTYLEDKS</sequence>
<evidence type="ECO:0000256" key="3">
    <source>
        <dbReference type="ARBA" id="ARBA00011738"/>
    </source>
</evidence>
<comment type="subcellular location">
    <subcellularLocation>
        <location evidence="1">Cytoplasm</location>
    </subcellularLocation>
</comment>
<dbReference type="GO" id="GO:0045936">
    <property type="term" value="P:negative regulation of phosphate metabolic process"/>
    <property type="evidence" value="ECO:0007669"/>
    <property type="project" value="InterPro"/>
</dbReference>
<dbReference type="PIRSF" id="PIRSF003107">
    <property type="entry name" value="PhoU"/>
    <property type="match status" value="1"/>
</dbReference>
<accession>A0A6J6KHI4</accession>
<feature type="domain" description="PhoU" evidence="7">
    <location>
        <begin position="17"/>
        <end position="103"/>
    </location>
</feature>
<name>A0A6J6KHI4_9ZZZZ</name>
<reference evidence="8" key="1">
    <citation type="submission" date="2020-05" db="EMBL/GenBank/DDBJ databases">
        <authorList>
            <person name="Chiriac C."/>
            <person name="Salcher M."/>
            <person name="Ghai R."/>
            <person name="Kavagutti S V."/>
        </authorList>
    </citation>
    <scope>NUCLEOTIDE SEQUENCE</scope>
</reference>
<evidence type="ECO:0000313" key="8">
    <source>
        <dbReference type="EMBL" id="CAB4649277.1"/>
    </source>
</evidence>
<dbReference type="NCBIfam" id="TIGR02135">
    <property type="entry name" value="phoU_full"/>
    <property type="match status" value="1"/>
</dbReference>
<keyword evidence="4" id="KW-0813">Transport</keyword>
<dbReference type="InterPro" id="IPR028366">
    <property type="entry name" value="PhoU"/>
</dbReference>
<protein>
    <submittedName>
        <fullName evidence="8">Unannotated protein</fullName>
    </submittedName>
</protein>
<dbReference type="AlphaFoldDB" id="A0A6J6KHI4"/>
<evidence type="ECO:0000256" key="4">
    <source>
        <dbReference type="ARBA" id="ARBA00022448"/>
    </source>
</evidence>
<dbReference type="SUPFAM" id="SSF109755">
    <property type="entry name" value="PhoU-like"/>
    <property type="match status" value="1"/>
</dbReference>
<dbReference type="InterPro" id="IPR038078">
    <property type="entry name" value="PhoU-like_sf"/>
</dbReference>
<dbReference type="Pfam" id="PF01895">
    <property type="entry name" value="PhoU"/>
    <property type="match status" value="2"/>
</dbReference>
<dbReference type="InterPro" id="IPR026022">
    <property type="entry name" value="PhoU_dom"/>
</dbReference>
<keyword evidence="5" id="KW-0963">Cytoplasm</keyword>
<dbReference type="GO" id="GO:0006817">
    <property type="term" value="P:phosphate ion transport"/>
    <property type="evidence" value="ECO:0007669"/>
    <property type="project" value="UniProtKB-KW"/>
</dbReference>
<evidence type="ECO:0000259" key="7">
    <source>
        <dbReference type="Pfam" id="PF01895"/>
    </source>
</evidence>